<dbReference type="EMBL" id="BK032818">
    <property type="protein sequence ID" value="DAF61877.1"/>
    <property type="molecule type" value="Genomic_DNA"/>
</dbReference>
<keyword evidence="1" id="KW-0812">Transmembrane</keyword>
<feature type="transmembrane region" description="Helical" evidence="1">
    <location>
        <begin position="56"/>
        <end position="78"/>
    </location>
</feature>
<organism evidence="2">
    <name type="scientific">Siphoviridae sp. ctP0x5</name>
    <dbReference type="NCBI Taxonomy" id="2827863"/>
    <lineage>
        <taxon>Viruses</taxon>
        <taxon>Duplodnaviria</taxon>
        <taxon>Heunggongvirae</taxon>
        <taxon>Uroviricota</taxon>
        <taxon>Caudoviricetes</taxon>
    </lineage>
</organism>
<proteinExistence type="predicted"/>
<keyword evidence="1" id="KW-1133">Transmembrane helix</keyword>
<sequence>MNNQYPADKNQLSLYKKFPSTHYLSNPNNVLHMIAWCTFWRRNMHRFVKDYLKLNLYLYQQLTIYLMGVSNFICIIASRNDAKSFIIALYACCRCILYPGTKFRIGSSTKKQAKLIVSDKIIDELCEWSKPLKAEIKEWSTSDNNIFVKFKNGSKITVFVANENARGLRSTAICREEFRQIDKKIEDSVISPFQTVRNQPYMLDKFYGENKILQEDPVDIYISSSWVDDGHWMWDIVDQAYKGMQKHNGSILLTFDESITLKHHLKTMKQMLKEKQKQDPITWKIEFLNLRVRDSVSSYFTYAMLLNRQKLKHLFYPRTTLDFKNNKKNKYAIPKLDNEVRVVSNDIAFVAGDKNDNSVYSCIRAIPEITTYNDENNTVEIRQGYRRQYPYLESNQIGDTTLQAIRIRQLYEDFNSDYIVIDARNGGLQIVYALQKVLYDEERGIEYSPLKCMNNKDYAKVCQDPNAKECIYVINATQTLNSDIAIAFRKNLMENKIDFLVNLSTAKEEILSSNQEYTSTNEVSTQIQFEMPFIQTQLMISECAELQYERLPQTGVIKVHEQGNNRKDRYTSCSYGSYFIDQLEHDLLSKPTSDYSYAPICASPLEY</sequence>
<evidence type="ECO:0000256" key="1">
    <source>
        <dbReference type="SAM" id="Phobius"/>
    </source>
</evidence>
<dbReference type="InterPro" id="IPR027417">
    <property type="entry name" value="P-loop_NTPase"/>
</dbReference>
<dbReference type="Gene3D" id="3.30.420.240">
    <property type="match status" value="1"/>
</dbReference>
<reference evidence="2" key="1">
    <citation type="journal article" date="2021" name="Proc. Natl. Acad. Sci. U.S.A.">
        <title>A Catalog of Tens of Thousands of Viruses from Human Metagenomes Reveals Hidden Associations with Chronic Diseases.</title>
        <authorList>
            <person name="Tisza M.J."/>
            <person name="Buck C.B."/>
        </authorList>
    </citation>
    <scope>NUCLEOTIDE SEQUENCE</scope>
    <source>
        <strain evidence="2">CtP0x5</strain>
    </source>
</reference>
<keyword evidence="1" id="KW-0472">Membrane</keyword>
<evidence type="ECO:0000313" key="2">
    <source>
        <dbReference type="EMBL" id="DAF61877.1"/>
    </source>
</evidence>
<protein>
    <submittedName>
        <fullName evidence="2">Large terminase</fullName>
    </submittedName>
</protein>
<accession>A0A8S5TEX5</accession>
<name>A0A8S5TEX5_9CAUD</name>
<dbReference type="Gene3D" id="3.40.50.300">
    <property type="entry name" value="P-loop containing nucleotide triphosphate hydrolases"/>
    <property type="match status" value="1"/>
</dbReference>